<dbReference type="PROSITE" id="PS51123">
    <property type="entry name" value="OMPA_2"/>
    <property type="match status" value="1"/>
</dbReference>
<dbReference type="GO" id="GO:0015288">
    <property type="term" value="F:porin activity"/>
    <property type="evidence" value="ECO:0007669"/>
    <property type="project" value="UniProtKB-ARBA"/>
</dbReference>
<keyword evidence="3" id="KW-1134">Transmembrane beta strand</keyword>
<organism evidence="14">
    <name type="scientific">uncultured Dysgonomonas sp</name>
    <dbReference type="NCBI Taxonomy" id="206096"/>
    <lineage>
        <taxon>Bacteria</taxon>
        <taxon>Pseudomonadati</taxon>
        <taxon>Bacteroidota</taxon>
        <taxon>Bacteroidia</taxon>
        <taxon>Bacteroidales</taxon>
        <taxon>Dysgonomonadaceae</taxon>
        <taxon>Dysgonomonas</taxon>
        <taxon>environmental samples</taxon>
    </lineage>
</organism>
<keyword evidence="4" id="KW-0812">Transmembrane</keyword>
<evidence type="ECO:0000256" key="12">
    <source>
        <dbReference type="SAM" id="SignalP"/>
    </source>
</evidence>
<evidence type="ECO:0000256" key="10">
    <source>
        <dbReference type="ARBA" id="ARBA00057459"/>
    </source>
</evidence>
<evidence type="ECO:0000256" key="5">
    <source>
        <dbReference type="ARBA" id="ARBA00022729"/>
    </source>
</evidence>
<comment type="similarity">
    <text evidence="2">Belongs to the outer membrane OOP (TC 1.B.6) superfamily.</text>
</comment>
<keyword evidence="5 12" id="KW-0732">Signal</keyword>
<dbReference type="CDD" id="cd07185">
    <property type="entry name" value="OmpA_C-like"/>
    <property type="match status" value="1"/>
</dbReference>
<evidence type="ECO:0000256" key="9">
    <source>
        <dbReference type="ARBA" id="ARBA00023283"/>
    </source>
</evidence>
<evidence type="ECO:0000256" key="4">
    <source>
        <dbReference type="ARBA" id="ARBA00022692"/>
    </source>
</evidence>
<proteinExistence type="inferred from homology"/>
<dbReference type="InterPro" id="IPR036737">
    <property type="entry name" value="OmpA-like_sf"/>
</dbReference>
<gene>
    <name evidence="14" type="ORF">KL86DYS1_11375</name>
</gene>
<dbReference type="PANTHER" id="PTHR30329:SF21">
    <property type="entry name" value="LIPOPROTEIN YIAD-RELATED"/>
    <property type="match status" value="1"/>
</dbReference>
<dbReference type="GO" id="GO:0030247">
    <property type="term" value="F:polysaccharide binding"/>
    <property type="evidence" value="ECO:0007669"/>
    <property type="project" value="UniProtKB-ARBA"/>
</dbReference>
<evidence type="ECO:0000256" key="1">
    <source>
        <dbReference type="ARBA" id="ARBA00004571"/>
    </source>
</evidence>
<dbReference type="PANTHER" id="PTHR30329">
    <property type="entry name" value="STATOR ELEMENT OF FLAGELLAR MOTOR COMPLEX"/>
    <property type="match status" value="1"/>
</dbReference>
<dbReference type="AlphaFoldDB" id="A0A212J7E7"/>
<feature type="chain" id="PRO_5012600624" evidence="12">
    <location>
        <begin position="20"/>
        <end position="383"/>
    </location>
</feature>
<keyword evidence="8" id="KW-0998">Cell outer membrane</keyword>
<evidence type="ECO:0000256" key="3">
    <source>
        <dbReference type="ARBA" id="ARBA00022452"/>
    </source>
</evidence>
<dbReference type="InterPro" id="IPR006690">
    <property type="entry name" value="OMPA-like_CS"/>
</dbReference>
<reference evidence="14" key="1">
    <citation type="submission" date="2016-04" db="EMBL/GenBank/DDBJ databases">
        <authorList>
            <person name="Evans L.H."/>
            <person name="Alamgir A."/>
            <person name="Owens N."/>
            <person name="Weber N.D."/>
            <person name="Virtaneva K."/>
            <person name="Barbian K."/>
            <person name="Babar A."/>
            <person name="Rosenke K."/>
        </authorList>
    </citation>
    <scope>NUCLEOTIDE SEQUENCE</scope>
    <source>
        <strain evidence="14">86-1</strain>
    </source>
</reference>
<evidence type="ECO:0000313" key="14">
    <source>
        <dbReference type="EMBL" id="SBV95372.1"/>
    </source>
</evidence>
<sequence length="383" mass="42672">MKKVSLLLVLVFAAITISAQESGFSTKAGRKATFARNGFWDNWFIGFGAGANFVQGDSNKDADFLNRLTVAPTIQVGKWYNPYIGGRLKFQGGSLHNFQNNATDMIHNKYFAVEADVMWDVTNYLGKYNEKRVYSLIPYVGIGGAIGWDYKLDDKTHPGGKQRNFTINGGIINKFKFSERVALDIDLSAMLLKEAFNHGGENSYDGLVAASASLVFKVGKKTDFSEALLMDQGLIDDLNGQINKLRQENDRLRNQPAKEVIKEVVKDCPKCPETKGSFVSNVVFFRLGSANIDKNQEVSIFNTAKYLQDNPSAKVKVVGYADKKTGTPSINEKLSEKRAKNVANELIKKYNIDSNRVTVEWKGDTVQPYAENAWNRVAIFVAQ</sequence>
<dbReference type="GO" id="GO:0009279">
    <property type="term" value="C:cell outer membrane"/>
    <property type="evidence" value="ECO:0007669"/>
    <property type="project" value="UniProtKB-SubCell"/>
</dbReference>
<keyword evidence="9" id="KW-0873">Pyrrolidone carboxylic acid</keyword>
<comment type="subcellular location">
    <subcellularLocation>
        <location evidence="1">Cell outer membrane</location>
        <topology evidence="1">Multi-pass membrane protein</topology>
    </subcellularLocation>
</comment>
<evidence type="ECO:0000256" key="7">
    <source>
        <dbReference type="ARBA" id="ARBA00023157"/>
    </source>
</evidence>
<keyword evidence="6 11" id="KW-0472">Membrane</keyword>
<dbReference type="Pfam" id="PF00691">
    <property type="entry name" value="OmpA"/>
    <property type="match status" value="1"/>
</dbReference>
<evidence type="ECO:0000259" key="13">
    <source>
        <dbReference type="PROSITE" id="PS51123"/>
    </source>
</evidence>
<feature type="domain" description="OmpA-like" evidence="13">
    <location>
        <begin position="272"/>
        <end position="383"/>
    </location>
</feature>
<dbReference type="RefSeq" id="WP_296939295.1">
    <property type="nucleotide sequence ID" value="NZ_LT599032.1"/>
</dbReference>
<comment type="function">
    <text evidence="10">May have porin activity and function in peptidoglycan binding.</text>
</comment>
<name>A0A212J7E7_9BACT</name>
<dbReference type="EMBL" id="FLUM01000001">
    <property type="protein sequence ID" value="SBV95372.1"/>
    <property type="molecule type" value="Genomic_DNA"/>
</dbReference>
<dbReference type="Gene3D" id="3.30.1330.60">
    <property type="entry name" value="OmpA-like domain"/>
    <property type="match status" value="1"/>
</dbReference>
<dbReference type="InterPro" id="IPR006665">
    <property type="entry name" value="OmpA-like"/>
</dbReference>
<accession>A0A212J7E7</accession>
<feature type="signal peptide" evidence="12">
    <location>
        <begin position="1"/>
        <end position="19"/>
    </location>
</feature>
<evidence type="ECO:0000256" key="6">
    <source>
        <dbReference type="ARBA" id="ARBA00023136"/>
    </source>
</evidence>
<dbReference type="FunFam" id="3.30.1330.60:FF:000006">
    <property type="entry name" value="Outer membrane protein OmpA"/>
    <property type="match status" value="1"/>
</dbReference>
<evidence type="ECO:0000256" key="2">
    <source>
        <dbReference type="ARBA" id="ARBA00009961"/>
    </source>
</evidence>
<dbReference type="SUPFAM" id="SSF103088">
    <property type="entry name" value="OmpA-like"/>
    <property type="match status" value="1"/>
</dbReference>
<evidence type="ECO:0000256" key="11">
    <source>
        <dbReference type="PROSITE-ProRule" id="PRU00473"/>
    </source>
</evidence>
<dbReference type="PROSITE" id="PS01068">
    <property type="entry name" value="OMPA_1"/>
    <property type="match status" value="1"/>
</dbReference>
<protein>
    <submittedName>
        <fullName evidence="14">Outer membrane protein 40</fullName>
    </submittedName>
</protein>
<keyword evidence="7" id="KW-1015">Disulfide bond</keyword>
<dbReference type="InterPro" id="IPR050330">
    <property type="entry name" value="Bact_OuterMem_StrucFunc"/>
</dbReference>
<evidence type="ECO:0000256" key="8">
    <source>
        <dbReference type="ARBA" id="ARBA00023237"/>
    </source>
</evidence>